<dbReference type="InterPro" id="IPR004875">
    <property type="entry name" value="DDE_SF_endonuclease_dom"/>
</dbReference>
<dbReference type="Proteomes" id="UP000886523">
    <property type="component" value="Unassembled WGS sequence"/>
</dbReference>
<accession>A0A9P6B3U0</accession>
<dbReference type="Pfam" id="PF03184">
    <property type="entry name" value="DDE_1"/>
    <property type="match status" value="1"/>
</dbReference>
<feature type="non-terminal residue" evidence="2">
    <location>
        <position position="1"/>
    </location>
</feature>
<organism evidence="2 3">
    <name type="scientific">Hydnum rufescens UP504</name>
    <dbReference type="NCBI Taxonomy" id="1448309"/>
    <lineage>
        <taxon>Eukaryota</taxon>
        <taxon>Fungi</taxon>
        <taxon>Dikarya</taxon>
        <taxon>Basidiomycota</taxon>
        <taxon>Agaricomycotina</taxon>
        <taxon>Agaricomycetes</taxon>
        <taxon>Cantharellales</taxon>
        <taxon>Hydnaceae</taxon>
        <taxon>Hydnum</taxon>
    </lineage>
</organism>
<reference evidence="2" key="1">
    <citation type="journal article" date="2020" name="Nat. Commun.">
        <title>Large-scale genome sequencing of mycorrhizal fungi provides insights into the early evolution of symbiotic traits.</title>
        <authorList>
            <person name="Miyauchi S."/>
            <person name="Kiss E."/>
            <person name="Kuo A."/>
            <person name="Drula E."/>
            <person name="Kohler A."/>
            <person name="Sanchez-Garcia M."/>
            <person name="Morin E."/>
            <person name="Andreopoulos B."/>
            <person name="Barry K.W."/>
            <person name="Bonito G."/>
            <person name="Buee M."/>
            <person name="Carver A."/>
            <person name="Chen C."/>
            <person name="Cichocki N."/>
            <person name="Clum A."/>
            <person name="Culley D."/>
            <person name="Crous P.W."/>
            <person name="Fauchery L."/>
            <person name="Girlanda M."/>
            <person name="Hayes R.D."/>
            <person name="Keri Z."/>
            <person name="LaButti K."/>
            <person name="Lipzen A."/>
            <person name="Lombard V."/>
            <person name="Magnuson J."/>
            <person name="Maillard F."/>
            <person name="Murat C."/>
            <person name="Nolan M."/>
            <person name="Ohm R.A."/>
            <person name="Pangilinan J."/>
            <person name="Pereira M.F."/>
            <person name="Perotto S."/>
            <person name="Peter M."/>
            <person name="Pfister S."/>
            <person name="Riley R."/>
            <person name="Sitrit Y."/>
            <person name="Stielow J.B."/>
            <person name="Szollosi G."/>
            <person name="Zifcakova L."/>
            <person name="Stursova M."/>
            <person name="Spatafora J.W."/>
            <person name="Tedersoo L."/>
            <person name="Vaario L.M."/>
            <person name="Yamada A."/>
            <person name="Yan M."/>
            <person name="Wang P."/>
            <person name="Xu J."/>
            <person name="Bruns T."/>
            <person name="Baldrian P."/>
            <person name="Vilgalys R."/>
            <person name="Dunand C."/>
            <person name="Henrissat B."/>
            <person name="Grigoriev I.V."/>
            <person name="Hibbett D."/>
            <person name="Nagy L.G."/>
            <person name="Martin F.M."/>
        </authorList>
    </citation>
    <scope>NUCLEOTIDE SEQUENCE</scope>
    <source>
        <strain evidence="2">UP504</strain>
    </source>
</reference>
<proteinExistence type="predicted"/>
<evidence type="ECO:0000313" key="2">
    <source>
        <dbReference type="EMBL" id="KAF9515806.1"/>
    </source>
</evidence>
<evidence type="ECO:0000313" key="3">
    <source>
        <dbReference type="Proteomes" id="UP000886523"/>
    </source>
</evidence>
<dbReference type="AlphaFoldDB" id="A0A9P6B3U0"/>
<comment type="caution">
    <text evidence="2">The sequence shown here is derived from an EMBL/GenBank/DDBJ whole genome shotgun (WGS) entry which is preliminary data.</text>
</comment>
<dbReference type="GO" id="GO:0003676">
    <property type="term" value="F:nucleic acid binding"/>
    <property type="evidence" value="ECO:0007669"/>
    <property type="project" value="InterPro"/>
</dbReference>
<feature type="domain" description="DDE-1" evidence="1">
    <location>
        <begin position="80"/>
        <end position="212"/>
    </location>
</feature>
<dbReference type="OrthoDB" id="3341102at2759"/>
<evidence type="ECO:0000259" key="1">
    <source>
        <dbReference type="Pfam" id="PF03184"/>
    </source>
</evidence>
<keyword evidence="3" id="KW-1185">Reference proteome</keyword>
<protein>
    <recommendedName>
        <fullName evidence="1">DDE-1 domain-containing protein</fullName>
    </recommendedName>
</protein>
<name>A0A9P6B3U0_9AGAM</name>
<sequence length="271" mass="30841">HLRWSMRTSTQAAHKLPDDWEKQCEDQFMRLSHYIKMFNVPAELVINADQTGVCLIPAGNKTWAPTGAKQVSTMAKEEKRQFTLMVASSAAGDMLPFQSIHKGKTVASLPLAKARARGESMGILWTAGGDTHWSSLGAMQAWVDKVLVPYIQTTVQRLMLPKRQRAICYIDTWSVHRSNELSAWMKRKHPNIKVTFVPAGCTYPLFFFNFGVKLTPMMNFRYWNTSASRRRPAAGDQAFYPMCMPRISHHSYRGRASEWGGPNPHSRSEEY</sequence>
<dbReference type="EMBL" id="MU128946">
    <property type="protein sequence ID" value="KAF9515806.1"/>
    <property type="molecule type" value="Genomic_DNA"/>
</dbReference>
<gene>
    <name evidence="2" type="ORF">BS47DRAFT_1293384</name>
</gene>